<comment type="catalytic activity">
    <reaction evidence="10">
        <text>4 Fe(II)-[cytochrome c] + O2 + 8 H(+)(in) = 4 Fe(III)-[cytochrome c] + 2 H2O + 4 H(+)(out)</text>
        <dbReference type="Rhea" id="RHEA:11436"/>
        <dbReference type="Rhea" id="RHEA-COMP:10350"/>
        <dbReference type="Rhea" id="RHEA-COMP:14399"/>
        <dbReference type="ChEBI" id="CHEBI:15377"/>
        <dbReference type="ChEBI" id="CHEBI:15378"/>
        <dbReference type="ChEBI" id="CHEBI:15379"/>
        <dbReference type="ChEBI" id="CHEBI:29033"/>
        <dbReference type="ChEBI" id="CHEBI:29034"/>
        <dbReference type="EC" id="7.1.1.9"/>
    </reaction>
</comment>
<evidence type="ECO:0000313" key="13">
    <source>
        <dbReference type="EMBL" id="GHI50241.1"/>
    </source>
</evidence>
<accession>A0ABQ3R304</accession>
<dbReference type="SUPFAM" id="SSF49503">
    <property type="entry name" value="Cupredoxins"/>
    <property type="match status" value="1"/>
</dbReference>
<keyword evidence="5" id="KW-0249">Electron transport</keyword>
<dbReference type="RefSeq" id="WP_189991689.1">
    <property type="nucleotide sequence ID" value="NZ_BNCB01000003.1"/>
</dbReference>
<feature type="transmembrane region" description="Helical" evidence="11">
    <location>
        <begin position="55"/>
        <end position="75"/>
    </location>
</feature>
<keyword evidence="4" id="KW-0479">Metal-binding</keyword>
<dbReference type="PANTHER" id="PTHR22888:SF9">
    <property type="entry name" value="CYTOCHROME C OXIDASE SUBUNIT 2"/>
    <property type="match status" value="1"/>
</dbReference>
<dbReference type="InterPro" id="IPR002429">
    <property type="entry name" value="CcO_II-like_C"/>
</dbReference>
<name>A0ABQ3R304_STRRR</name>
<evidence type="ECO:0000256" key="1">
    <source>
        <dbReference type="ARBA" id="ARBA00004370"/>
    </source>
</evidence>
<evidence type="ECO:0000256" key="10">
    <source>
        <dbReference type="ARBA" id="ARBA00047816"/>
    </source>
</evidence>
<evidence type="ECO:0000256" key="6">
    <source>
        <dbReference type="ARBA" id="ARBA00023008"/>
    </source>
</evidence>
<keyword evidence="11" id="KW-1133">Transmembrane helix</keyword>
<protein>
    <recommendedName>
        <fullName evidence="9">Cytochrome aa3 subunit 2</fullName>
    </recommendedName>
</protein>
<keyword evidence="14" id="KW-1185">Reference proteome</keyword>
<feature type="transmembrane region" description="Helical" evidence="11">
    <location>
        <begin position="6"/>
        <end position="34"/>
    </location>
</feature>
<dbReference type="PANTHER" id="PTHR22888">
    <property type="entry name" value="CYTOCHROME C OXIDASE, SUBUNIT II"/>
    <property type="match status" value="1"/>
</dbReference>
<comment type="similarity">
    <text evidence="2">Belongs to the cytochrome c oxidase subunit 2 family.</text>
</comment>
<evidence type="ECO:0000256" key="4">
    <source>
        <dbReference type="ARBA" id="ARBA00022723"/>
    </source>
</evidence>
<evidence type="ECO:0000259" key="12">
    <source>
        <dbReference type="PROSITE" id="PS50857"/>
    </source>
</evidence>
<evidence type="ECO:0000313" key="14">
    <source>
        <dbReference type="Proteomes" id="UP000646738"/>
    </source>
</evidence>
<comment type="caution">
    <text evidence="13">The sequence shown here is derived from an EMBL/GenBank/DDBJ whole genome shotgun (WGS) entry which is preliminary data.</text>
</comment>
<comment type="subcellular location">
    <subcellularLocation>
        <location evidence="1">Membrane</location>
    </subcellularLocation>
</comment>
<dbReference type="Gene3D" id="2.60.40.420">
    <property type="entry name" value="Cupredoxins - blue copper proteins"/>
    <property type="match status" value="1"/>
</dbReference>
<evidence type="ECO:0000256" key="2">
    <source>
        <dbReference type="ARBA" id="ARBA00007866"/>
    </source>
</evidence>
<evidence type="ECO:0000256" key="7">
    <source>
        <dbReference type="ARBA" id="ARBA00023136"/>
    </source>
</evidence>
<keyword evidence="11" id="KW-0812">Transmembrane</keyword>
<dbReference type="Proteomes" id="UP000646738">
    <property type="component" value="Unassembled WGS sequence"/>
</dbReference>
<proteinExistence type="inferred from homology"/>
<evidence type="ECO:0000256" key="11">
    <source>
        <dbReference type="SAM" id="Phobius"/>
    </source>
</evidence>
<evidence type="ECO:0000256" key="5">
    <source>
        <dbReference type="ARBA" id="ARBA00022982"/>
    </source>
</evidence>
<feature type="domain" description="Cytochrome oxidase subunit II copper A binding" evidence="12">
    <location>
        <begin position="86"/>
        <end position="208"/>
    </location>
</feature>
<evidence type="ECO:0000256" key="9">
    <source>
        <dbReference type="ARBA" id="ARBA00031399"/>
    </source>
</evidence>
<dbReference type="EMBL" id="BNEA01000001">
    <property type="protein sequence ID" value="GHI50241.1"/>
    <property type="molecule type" value="Genomic_DNA"/>
</dbReference>
<dbReference type="InterPro" id="IPR008972">
    <property type="entry name" value="Cupredoxin"/>
</dbReference>
<comment type="function">
    <text evidence="8">Subunits I and II form the functional core of the enzyme complex. Electrons originating in cytochrome c are transferred via heme a and Cu(A) to the binuclear center formed by heme a3 and Cu(B).</text>
</comment>
<reference evidence="14" key="1">
    <citation type="submission" date="2023-07" db="EMBL/GenBank/DDBJ databases">
        <title>Whole genome shotgun sequence of Streptomyces achromogenes subsp. rubradiris NBRC 14000.</title>
        <authorList>
            <person name="Komaki H."/>
            <person name="Tamura T."/>
        </authorList>
    </citation>
    <scope>NUCLEOTIDE SEQUENCE [LARGE SCALE GENOMIC DNA]</scope>
    <source>
        <strain evidence="14">NBRC 14000</strain>
    </source>
</reference>
<dbReference type="PROSITE" id="PS00078">
    <property type="entry name" value="COX2"/>
    <property type="match status" value="1"/>
</dbReference>
<organism evidence="13 14">
    <name type="scientific">Streptomyces rubradiris</name>
    <name type="common">Streptomyces achromogenes subsp. rubradiris</name>
    <dbReference type="NCBI Taxonomy" id="285531"/>
    <lineage>
        <taxon>Bacteria</taxon>
        <taxon>Bacillati</taxon>
        <taxon>Actinomycetota</taxon>
        <taxon>Actinomycetes</taxon>
        <taxon>Kitasatosporales</taxon>
        <taxon>Streptomycetaceae</taxon>
        <taxon>Streptomyces</taxon>
    </lineage>
</organism>
<keyword evidence="6" id="KW-0186">Copper</keyword>
<dbReference type="Pfam" id="PF00116">
    <property type="entry name" value="COX2"/>
    <property type="match status" value="1"/>
</dbReference>
<sequence length="213" mass="23977">MRQRHIFGTVFTVEAAIAGAVFLAVLGLLAWTLLRHRGGHPPARAAERAERPRLEAYYVGALAAFAVFLVAWTAWQNHREHPAAGPRPLRVDVTGFQWCWTFRYPGSPAHRSVTGTCKGRDMPTLVVPAGRTVQLRLTSRDVVHSLWVPGLRYKTDAFPHHVNTLTLTLDRAGRWRGRCAEFCGRRHHTMDFWIKAVPPRAYDRWAHGGTATA</sequence>
<dbReference type="InterPro" id="IPR045187">
    <property type="entry name" value="CcO_II"/>
</dbReference>
<evidence type="ECO:0000256" key="3">
    <source>
        <dbReference type="ARBA" id="ARBA00022448"/>
    </source>
</evidence>
<dbReference type="PROSITE" id="PS50857">
    <property type="entry name" value="COX2_CUA"/>
    <property type="match status" value="1"/>
</dbReference>
<evidence type="ECO:0000256" key="8">
    <source>
        <dbReference type="ARBA" id="ARBA00024688"/>
    </source>
</evidence>
<dbReference type="InterPro" id="IPR001505">
    <property type="entry name" value="Copper_CuA"/>
</dbReference>
<keyword evidence="7 11" id="KW-0472">Membrane</keyword>
<gene>
    <name evidence="13" type="ORF">Srubr_00870</name>
</gene>
<keyword evidence="3" id="KW-0813">Transport</keyword>